<keyword evidence="5" id="KW-0472">Membrane</keyword>
<feature type="signal peptide" evidence="6">
    <location>
        <begin position="1"/>
        <end position="18"/>
    </location>
</feature>
<proteinExistence type="predicted"/>
<feature type="domain" description="LRRCT" evidence="7">
    <location>
        <begin position="461"/>
        <end position="509"/>
    </location>
</feature>
<feature type="compositionally biased region" description="Acidic residues" evidence="4">
    <location>
        <begin position="64"/>
        <end position="77"/>
    </location>
</feature>
<sequence>MRIKLLFLLLILVICTFSFDPVKSNDKGKAAAYRDKAKKASLTKLEDDGEKTLDEAEKEAGVSIDDEVEDDEEEEEDVPKKKVVKKPLKKEKKTDSKKEKPTKTRKSKKNDQEITEEVKDETEDTDDANEYKACSGGEDDELCHCDMDEINCSAIVMDADEPQLQTADLLIMKDDFKPIIANFSSNAITRLQKKRVLPGFEKYVSVMDMSFNKIRYVDSDTFKPFTNLSKLDLSHNTLTQVKKPVFDAVKDTLHRLDLGYNRIKTLADNTFEGLSNLKRLTLDGNPIKIWSKGIFKGLDNLEELSLDNCKITDLPGDIFEYLPKLKTLSLRENPMDEIPSVVANSKTLINVDLSATNLTEIRDHAFSGDSDLEEINLEKMPFLYAIKDCGFCGLPKLKILLLNDNEKLMEVHPNAFGFIKSDPGHKAASITTLTLHNSNVSTISEHMLDYDKLQTFKIGGNPWKCDCDTQFLMEEKFAFKEDSVAPMCAYPAELVDHHLATVRVTDACENARFLGRSGRSVLGIALLVAFVAIGCYYGITTGALERYSRRLRKEPEVSYTNLQAAGEDFALEADFQPRPAEV</sequence>
<dbReference type="InterPro" id="IPR050541">
    <property type="entry name" value="LRR_TM_domain-containing"/>
</dbReference>
<dbReference type="OMA" id="ELCHCDM"/>
<dbReference type="InterPro" id="IPR000483">
    <property type="entry name" value="Cys-rich_flank_reg_C"/>
</dbReference>
<dbReference type="InterPro" id="IPR026906">
    <property type="entry name" value="LRR_5"/>
</dbReference>
<organism evidence="9">
    <name type="scientific">Caenorhabditis remanei</name>
    <name type="common">Caenorhabditis vulgaris</name>
    <dbReference type="NCBI Taxonomy" id="31234"/>
    <lineage>
        <taxon>Eukaryota</taxon>
        <taxon>Metazoa</taxon>
        <taxon>Ecdysozoa</taxon>
        <taxon>Nematoda</taxon>
        <taxon>Chromadorea</taxon>
        <taxon>Rhabditida</taxon>
        <taxon>Rhabditina</taxon>
        <taxon>Rhabditomorpha</taxon>
        <taxon>Rhabditoidea</taxon>
        <taxon>Rhabditidae</taxon>
        <taxon>Peloderinae</taxon>
        <taxon>Caenorhabditis</taxon>
    </lineage>
</organism>
<dbReference type="EMBL" id="DS268407">
    <property type="protein sequence ID" value="EFO82566.1"/>
    <property type="molecule type" value="Genomic_DNA"/>
</dbReference>
<feature type="transmembrane region" description="Helical" evidence="5">
    <location>
        <begin position="521"/>
        <end position="544"/>
    </location>
</feature>
<dbReference type="PROSITE" id="PS51450">
    <property type="entry name" value="LRR"/>
    <property type="match status" value="1"/>
</dbReference>
<evidence type="ECO:0000259" key="7">
    <source>
        <dbReference type="SMART" id="SM00082"/>
    </source>
</evidence>
<evidence type="ECO:0000256" key="3">
    <source>
        <dbReference type="ARBA" id="ARBA00022737"/>
    </source>
</evidence>
<keyword evidence="2 6" id="KW-0732">Signal</keyword>
<dbReference type="InterPro" id="IPR001611">
    <property type="entry name" value="Leu-rich_rpt"/>
</dbReference>
<dbReference type="InParanoid" id="E3LD21"/>
<dbReference type="STRING" id="31234.E3LD21"/>
<evidence type="ECO:0000313" key="8">
    <source>
        <dbReference type="EMBL" id="EFO82566.1"/>
    </source>
</evidence>
<dbReference type="Gene3D" id="3.80.10.10">
    <property type="entry name" value="Ribonuclease Inhibitor"/>
    <property type="match status" value="1"/>
</dbReference>
<evidence type="ECO:0000256" key="2">
    <source>
        <dbReference type="ARBA" id="ARBA00022729"/>
    </source>
</evidence>
<dbReference type="SMART" id="SM00082">
    <property type="entry name" value="LRRCT"/>
    <property type="match status" value="1"/>
</dbReference>
<feature type="compositionally biased region" description="Basic and acidic residues" evidence="4">
    <location>
        <begin position="44"/>
        <end position="60"/>
    </location>
</feature>
<reference evidence="8" key="1">
    <citation type="submission" date="2007-07" db="EMBL/GenBank/DDBJ databases">
        <title>PCAP assembly of the Caenorhabditis remanei genome.</title>
        <authorList>
            <consortium name="The Caenorhabditis remanei Sequencing Consortium"/>
            <person name="Wilson R.K."/>
        </authorList>
    </citation>
    <scope>NUCLEOTIDE SEQUENCE [LARGE SCALE GENOMIC DNA]</scope>
    <source>
        <strain evidence="8">PB4641</strain>
    </source>
</reference>
<dbReference type="OrthoDB" id="676979at2759"/>
<keyword evidence="3" id="KW-0677">Repeat</keyword>
<dbReference type="PANTHER" id="PTHR24369:SF210">
    <property type="entry name" value="CHAOPTIN-RELATED"/>
    <property type="match status" value="1"/>
</dbReference>
<feature type="chain" id="PRO_5003174239" description="LRRCT domain-containing protein" evidence="6">
    <location>
        <begin position="19"/>
        <end position="582"/>
    </location>
</feature>
<dbReference type="PANTHER" id="PTHR24369">
    <property type="entry name" value="ANTIGEN BSP, PUTATIVE-RELATED"/>
    <property type="match status" value="1"/>
</dbReference>
<keyword evidence="5" id="KW-1133">Transmembrane helix</keyword>
<gene>
    <name evidence="8" type="ORF">CRE_00552</name>
</gene>
<dbReference type="AlphaFoldDB" id="E3LD21"/>
<feature type="compositionally biased region" description="Basic residues" evidence="4">
    <location>
        <begin position="81"/>
        <end position="91"/>
    </location>
</feature>
<dbReference type="Pfam" id="PF13855">
    <property type="entry name" value="LRR_8"/>
    <property type="match status" value="1"/>
</dbReference>
<feature type="compositionally biased region" description="Acidic residues" evidence="4">
    <location>
        <begin position="113"/>
        <end position="128"/>
    </location>
</feature>
<evidence type="ECO:0000256" key="4">
    <source>
        <dbReference type="SAM" id="MobiDB-lite"/>
    </source>
</evidence>
<dbReference type="InterPro" id="IPR003591">
    <property type="entry name" value="Leu-rich_rpt_typical-subtyp"/>
</dbReference>
<dbReference type="InterPro" id="IPR032675">
    <property type="entry name" value="LRR_dom_sf"/>
</dbReference>
<dbReference type="Proteomes" id="UP000008281">
    <property type="component" value="Unassembled WGS sequence"/>
</dbReference>
<evidence type="ECO:0000313" key="9">
    <source>
        <dbReference type="Proteomes" id="UP000008281"/>
    </source>
</evidence>
<dbReference type="SMART" id="SM00369">
    <property type="entry name" value="LRR_TYP"/>
    <property type="match status" value="6"/>
</dbReference>
<keyword evidence="9" id="KW-1185">Reference proteome</keyword>
<dbReference type="FunCoup" id="E3LD21">
    <property type="interactions" value="14"/>
</dbReference>
<name>E3LD21_CAERE</name>
<evidence type="ECO:0000256" key="1">
    <source>
        <dbReference type="ARBA" id="ARBA00022614"/>
    </source>
</evidence>
<dbReference type="SUPFAM" id="SSF52058">
    <property type="entry name" value="L domain-like"/>
    <property type="match status" value="1"/>
</dbReference>
<protein>
    <recommendedName>
        <fullName evidence="7">LRRCT domain-containing protein</fullName>
    </recommendedName>
</protein>
<accession>E3LD21</accession>
<dbReference type="GO" id="GO:0005886">
    <property type="term" value="C:plasma membrane"/>
    <property type="evidence" value="ECO:0007669"/>
    <property type="project" value="TreeGrafter"/>
</dbReference>
<keyword evidence="5" id="KW-0812">Transmembrane</keyword>
<feature type="region of interest" description="Disordered" evidence="4">
    <location>
        <begin position="24"/>
        <end position="133"/>
    </location>
</feature>
<feature type="compositionally biased region" description="Basic and acidic residues" evidence="4">
    <location>
        <begin position="24"/>
        <end position="35"/>
    </location>
</feature>
<feature type="compositionally biased region" description="Basic and acidic residues" evidence="4">
    <location>
        <begin position="92"/>
        <end position="102"/>
    </location>
</feature>
<dbReference type="HOGENOM" id="CLU_395500_0_0_1"/>
<keyword evidence="1" id="KW-0433">Leucine-rich repeat</keyword>
<evidence type="ECO:0000256" key="5">
    <source>
        <dbReference type="SAM" id="Phobius"/>
    </source>
</evidence>
<dbReference type="eggNOG" id="KOG0619">
    <property type="taxonomic scope" value="Eukaryota"/>
</dbReference>
<dbReference type="Pfam" id="PF13306">
    <property type="entry name" value="LRR_5"/>
    <property type="match status" value="1"/>
</dbReference>
<evidence type="ECO:0000256" key="6">
    <source>
        <dbReference type="SAM" id="SignalP"/>
    </source>
</evidence>